<evidence type="ECO:0000256" key="5">
    <source>
        <dbReference type="ARBA" id="ARBA00022801"/>
    </source>
</evidence>
<gene>
    <name evidence="8" type="ORF">LG52_2059</name>
</gene>
<dbReference type="PROSITE" id="PS00630">
    <property type="entry name" value="IMP_2"/>
    <property type="match status" value="1"/>
</dbReference>
<dbReference type="InterPro" id="IPR000760">
    <property type="entry name" value="Inositol_monophosphatase-like"/>
</dbReference>
<evidence type="ECO:0000313" key="8">
    <source>
        <dbReference type="EMBL" id="KJE25777.1"/>
    </source>
</evidence>
<evidence type="ECO:0000256" key="2">
    <source>
        <dbReference type="ARBA" id="ARBA00001946"/>
    </source>
</evidence>
<dbReference type="EMBL" id="JYBP01000003">
    <property type="protein sequence ID" value="KJE25777.1"/>
    <property type="molecule type" value="Genomic_DNA"/>
</dbReference>
<dbReference type="GO" id="GO:0046872">
    <property type="term" value="F:metal ion binding"/>
    <property type="evidence" value="ECO:0007669"/>
    <property type="project" value="UniProtKB-KW"/>
</dbReference>
<dbReference type="PANTHER" id="PTHR20854">
    <property type="entry name" value="INOSITOL MONOPHOSPHATASE"/>
    <property type="match status" value="1"/>
</dbReference>
<dbReference type="Pfam" id="PF00459">
    <property type="entry name" value="Inositol_P"/>
    <property type="match status" value="1"/>
</dbReference>
<comment type="catalytic activity">
    <reaction evidence="1">
        <text>a myo-inositol phosphate + H2O = myo-inositol + phosphate</text>
        <dbReference type="Rhea" id="RHEA:24056"/>
        <dbReference type="ChEBI" id="CHEBI:15377"/>
        <dbReference type="ChEBI" id="CHEBI:17268"/>
        <dbReference type="ChEBI" id="CHEBI:43474"/>
        <dbReference type="ChEBI" id="CHEBI:84139"/>
        <dbReference type="EC" id="3.1.3.25"/>
    </reaction>
</comment>
<dbReference type="PATRIC" id="fig|1462.6.peg.2309"/>
<evidence type="ECO:0000256" key="7">
    <source>
        <dbReference type="PIRSR" id="PIRSR600760-2"/>
    </source>
</evidence>
<dbReference type="FunFam" id="3.30.540.10:FF:000003">
    <property type="entry name" value="Inositol-1-monophosphatase"/>
    <property type="match status" value="1"/>
</dbReference>
<proteinExistence type="predicted"/>
<evidence type="ECO:0000256" key="6">
    <source>
        <dbReference type="ARBA" id="ARBA00022842"/>
    </source>
</evidence>
<dbReference type="EC" id="3.1.3.25" evidence="3"/>
<sequence>MEEKWEEIDRYARQWIDEAGKRIRASFAKQLTVEAKENPNDLVTNVDCAIEQFFAEHIRRQFPSHRLLGEEGFGDRIDVLDGVVWVIDPIDGTMNFVHQRRHFAVSIGIFEDGIGQLGYVYDVVFDELYAAQKGRGVFLNGEPLGLLQPAPVAESIIAINGTWLMENKRLDHRPLMRLAKEARGTRSYGSAALELAYVAAGRLDAYISPRLSPWDFAGGMILIEEAGGLVTTLDGKPLDLLGRNSVLAAKPGVHEEILRRYLHD</sequence>
<dbReference type="PRINTS" id="PR00377">
    <property type="entry name" value="IMPHPHTASES"/>
</dbReference>
<name>A0A0D8BQW5_GEOKU</name>
<evidence type="ECO:0000256" key="4">
    <source>
        <dbReference type="ARBA" id="ARBA00022723"/>
    </source>
</evidence>
<feature type="binding site" evidence="7">
    <location>
        <position position="90"/>
    </location>
    <ligand>
        <name>Mg(2+)</name>
        <dbReference type="ChEBI" id="CHEBI:18420"/>
        <label>2</label>
    </ligand>
</feature>
<dbReference type="GO" id="GO:0006020">
    <property type="term" value="P:inositol metabolic process"/>
    <property type="evidence" value="ECO:0007669"/>
    <property type="project" value="TreeGrafter"/>
</dbReference>
<dbReference type="CDD" id="cd01637">
    <property type="entry name" value="IMPase_like"/>
    <property type="match status" value="1"/>
</dbReference>
<dbReference type="Gene3D" id="3.40.190.80">
    <property type="match status" value="1"/>
</dbReference>
<keyword evidence="4 7" id="KW-0479">Metal-binding</keyword>
<dbReference type="Gene3D" id="3.30.540.10">
    <property type="entry name" value="Fructose-1,6-Bisphosphatase, subunit A, domain 1"/>
    <property type="match status" value="1"/>
</dbReference>
<dbReference type="AlphaFoldDB" id="A0A0D8BQW5"/>
<keyword evidence="6 7" id="KW-0460">Magnesium</keyword>
<dbReference type="SUPFAM" id="SSF56655">
    <property type="entry name" value="Carbohydrate phosphatase"/>
    <property type="match status" value="1"/>
</dbReference>
<comment type="cofactor">
    <cofactor evidence="2 7">
        <name>Mg(2+)</name>
        <dbReference type="ChEBI" id="CHEBI:18420"/>
    </cofactor>
</comment>
<evidence type="ECO:0000313" key="9">
    <source>
        <dbReference type="Proteomes" id="UP000032522"/>
    </source>
</evidence>
<dbReference type="PROSITE" id="PS00629">
    <property type="entry name" value="IMP_1"/>
    <property type="match status" value="1"/>
</dbReference>
<organism evidence="8 9">
    <name type="scientific">Geobacillus kaustophilus</name>
    <dbReference type="NCBI Taxonomy" id="1462"/>
    <lineage>
        <taxon>Bacteria</taxon>
        <taxon>Bacillati</taxon>
        <taxon>Bacillota</taxon>
        <taxon>Bacilli</taxon>
        <taxon>Bacillales</taxon>
        <taxon>Anoxybacillaceae</taxon>
        <taxon>Geobacillus</taxon>
        <taxon>Geobacillus thermoleovorans group</taxon>
    </lineage>
</organism>
<feature type="binding site" evidence="7">
    <location>
        <position position="88"/>
    </location>
    <ligand>
        <name>Mg(2+)</name>
        <dbReference type="ChEBI" id="CHEBI:18420"/>
        <label>1</label>
        <note>catalytic</note>
    </ligand>
</feature>
<dbReference type="InterPro" id="IPR020583">
    <property type="entry name" value="Inositol_monoP_metal-BS"/>
</dbReference>
<dbReference type="OrthoDB" id="9772456at2"/>
<feature type="binding site" evidence="7">
    <location>
        <position position="70"/>
    </location>
    <ligand>
        <name>Mg(2+)</name>
        <dbReference type="ChEBI" id="CHEBI:18420"/>
        <label>1</label>
        <note>catalytic</note>
    </ligand>
</feature>
<feature type="binding site" evidence="7">
    <location>
        <position position="91"/>
    </location>
    <ligand>
        <name>Mg(2+)</name>
        <dbReference type="ChEBI" id="CHEBI:18420"/>
        <label>1</label>
        <note>catalytic</note>
    </ligand>
</feature>
<keyword evidence="5" id="KW-0378">Hydrolase</keyword>
<dbReference type="Proteomes" id="UP000032522">
    <property type="component" value="Unassembled WGS sequence"/>
</dbReference>
<comment type="caution">
    <text evidence="8">The sequence shown here is derived from an EMBL/GenBank/DDBJ whole genome shotgun (WGS) entry which is preliminary data.</text>
</comment>
<protein>
    <recommendedName>
        <fullName evidence="3">inositol-phosphate phosphatase</fullName>
        <ecNumber evidence="3">3.1.3.25</ecNumber>
    </recommendedName>
</protein>
<dbReference type="RefSeq" id="WP_044731849.1">
    <property type="nucleotide sequence ID" value="NZ_JYBP01000003.1"/>
</dbReference>
<evidence type="ECO:0000256" key="3">
    <source>
        <dbReference type="ARBA" id="ARBA00013106"/>
    </source>
</evidence>
<dbReference type="PANTHER" id="PTHR20854:SF4">
    <property type="entry name" value="INOSITOL-1-MONOPHOSPHATASE-RELATED"/>
    <property type="match status" value="1"/>
</dbReference>
<feature type="binding site" evidence="7">
    <location>
        <position position="215"/>
    </location>
    <ligand>
        <name>Mg(2+)</name>
        <dbReference type="ChEBI" id="CHEBI:18420"/>
        <label>1</label>
        <note>catalytic</note>
    </ligand>
</feature>
<dbReference type="GO" id="GO:0046854">
    <property type="term" value="P:phosphatidylinositol phosphate biosynthetic process"/>
    <property type="evidence" value="ECO:0007669"/>
    <property type="project" value="InterPro"/>
</dbReference>
<dbReference type="InterPro" id="IPR020550">
    <property type="entry name" value="Inositol_monophosphatase_CS"/>
</dbReference>
<dbReference type="GO" id="GO:0007165">
    <property type="term" value="P:signal transduction"/>
    <property type="evidence" value="ECO:0007669"/>
    <property type="project" value="TreeGrafter"/>
</dbReference>
<evidence type="ECO:0000256" key="1">
    <source>
        <dbReference type="ARBA" id="ARBA00001033"/>
    </source>
</evidence>
<dbReference type="GO" id="GO:0008934">
    <property type="term" value="F:inositol monophosphate 1-phosphatase activity"/>
    <property type="evidence" value="ECO:0007669"/>
    <property type="project" value="TreeGrafter"/>
</dbReference>
<reference evidence="8 9" key="1">
    <citation type="submission" date="2015-01" db="EMBL/GenBank/DDBJ databases">
        <authorList>
            <person name="Filippidou S."/>
            <person name="Jeanneret N."/>
            <person name="Russel-Delif L."/>
            <person name="Junier T."/>
            <person name="Wunderlin T."/>
            <person name="Molina V."/>
            <person name="Johnson S.L."/>
            <person name="Davenport K.W."/>
            <person name="Chain P.S."/>
            <person name="Dorador C."/>
            <person name="Junier P."/>
        </authorList>
    </citation>
    <scope>NUCLEOTIDE SEQUENCE [LARGE SCALE GENOMIC DNA]</scope>
    <source>
        <strain evidence="8 9">Et7/4</strain>
    </source>
</reference>
<accession>A0A0D8BQW5</accession>